<gene>
    <name evidence="1" type="ORF">I5E68_14285</name>
</gene>
<proteinExistence type="predicted"/>
<comment type="caution">
    <text evidence="1">The sequence shown here is derived from an EMBL/GenBank/DDBJ whole genome shotgun (WGS) entry which is preliminary data.</text>
</comment>
<keyword evidence="2" id="KW-1185">Reference proteome</keyword>
<dbReference type="AlphaFoldDB" id="A0A931HE55"/>
<protein>
    <submittedName>
        <fullName evidence="1">Uncharacterized protein</fullName>
    </submittedName>
</protein>
<evidence type="ECO:0000313" key="2">
    <source>
        <dbReference type="Proteomes" id="UP000617634"/>
    </source>
</evidence>
<dbReference type="Proteomes" id="UP000617634">
    <property type="component" value="Unassembled WGS sequence"/>
</dbReference>
<dbReference type="RefSeq" id="WP_197165171.1">
    <property type="nucleotide sequence ID" value="NZ_JADZGI010000002.1"/>
</dbReference>
<sequence>MIRYHPIDIGFPVASVDSDLVCFHWQNMAADFVIPGDENHLLRISFDSDAIVRILDEMPLSTESDPATWEGLVPYHFAYRVEGAAFVEQQSPSWREIVGPVTHFQFVTGSACLDVLTPGTPTFALIPDTQATSS</sequence>
<evidence type="ECO:0000313" key="1">
    <source>
        <dbReference type="EMBL" id="MBH0114109.1"/>
    </source>
</evidence>
<accession>A0A931HE55</accession>
<reference evidence="1" key="1">
    <citation type="submission" date="2020-11" db="EMBL/GenBank/DDBJ databases">
        <title>Novosphingobium aureum sp. nov., a marine bacterium isolated from sediment of a salt flat.</title>
        <authorList>
            <person name="Yoo Y."/>
            <person name="Kim J.-J."/>
        </authorList>
    </citation>
    <scope>NUCLEOTIDE SEQUENCE</scope>
    <source>
        <strain evidence="1">YJ-S2-02</strain>
    </source>
</reference>
<name>A0A931HE55_9SPHN</name>
<organism evidence="1 2">
    <name type="scientific">Novosphingobium aureum</name>
    <dbReference type="NCBI Taxonomy" id="2792964"/>
    <lineage>
        <taxon>Bacteria</taxon>
        <taxon>Pseudomonadati</taxon>
        <taxon>Pseudomonadota</taxon>
        <taxon>Alphaproteobacteria</taxon>
        <taxon>Sphingomonadales</taxon>
        <taxon>Sphingomonadaceae</taxon>
        <taxon>Novosphingobium</taxon>
    </lineage>
</organism>
<dbReference type="EMBL" id="JADZGI010000002">
    <property type="protein sequence ID" value="MBH0114109.1"/>
    <property type="molecule type" value="Genomic_DNA"/>
</dbReference>